<sequence>MEGMAVKKVGRGTYKQQISDDLRQQIADGTLAPGAKLPTEAKLTDQYGVTRGTVRAALEILVNEGLIISARPVGHFVRDRKPMVVRPQAEFRPRPYTPEMDAFMTEHEGRAPDQKIEVSIWEPSGEVAKRLQLESGELVVARRRVRHLDGEPFNINDSFFPLDLVRDSAIMRPENITPGANETLAELGFRQVRAIDEIYVRMPTPDEVRRLELGPGTPVAYHVCTGYTEDGKPVRVAISVYPGDRHVISYERRREAQPDSEA</sequence>
<evidence type="ECO:0000313" key="6">
    <source>
        <dbReference type="Proteomes" id="UP000631535"/>
    </source>
</evidence>
<evidence type="ECO:0000259" key="4">
    <source>
        <dbReference type="PROSITE" id="PS50949"/>
    </source>
</evidence>
<dbReference type="InterPro" id="IPR011663">
    <property type="entry name" value="UTRA"/>
</dbReference>
<evidence type="ECO:0000256" key="2">
    <source>
        <dbReference type="ARBA" id="ARBA00023125"/>
    </source>
</evidence>
<dbReference type="PANTHER" id="PTHR44846">
    <property type="entry name" value="MANNOSYL-D-GLYCERATE TRANSPORT/METABOLISM SYSTEM REPRESSOR MNGR-RELATED"/>
    <property type="match status" value="1"/>
</dbReference>
<evidence type="ECO:0000256" key="3">
    <source>
        <dbReference type="ARBA" id="ARBA00023163"/>
    </source>
</evidence>
<evidence type="ECO:0000313" key="5">
    <source>
        <dbReference type="EMBL" id="GGO50442.1"/>
    </source>
</evidence>
<dbReference type="SMART" id="SM00866">
    <property type="entry name" value="UTRA"/>
    <property type="match status" value="1"/>
</dbReference>
<dbReference type="InterPro" id="IPR036390">
    <property type="entry name" value="WH_DNA-bd_sf"/>
</dbReference>
<accession>A0ABQ2MEV4</accession>
<dbReference type="InterPro" id="IPR050679">
    <property type="entry name" value="Bact_HTH_transcr_reg"/>
</dbReference>
<keyword evidence="3" id="KW-0804">Transcription</keyword>
<dbReference type="PROSITE" id="PS50949">
    <property type="entry name" value="HTH_GNTR"/>
    <property type="match status" value="1"/>
</dbReference>
<dbReference type="EMBL" id="BMMP01000009">
    <property type="protein sequence ID" value="GGO50442.1"/>
    <property type="molecule type" value="Genomic_DNA"/>
</dbReference>
<dbReference type="SUPFAM" id="SSF46785">
    <property type="entry name" value="Winged helix' DNA-binding domain"/>
    <property type="match status" value="1"/>
</dbReference>
<dbReference type="Pfam" id="PF07702">
    <property type="entry name" value="UTRA"/>
    <property type="match status" value="1"/>
</dbReference>
<evidence type="ECO:0000256" key="1">
    <source>
        <dbReference type="ARBA" id="ARBA00023015"/>
    </source>
</evidence>
<dbReference type="SUPFAM" id="SSF64288">
    <property type="entry name" value="Chorismate lyase-like"/>
    <property type="match status" value="1"/>
</dbReference>
<dbReference type="Proteomes" id="UP000631535">
    <property type="component" value="Unassembled WGS sequence"/>
</dbReference>
<dbReference type="CDD" id="cd07377">
    <property type="entry name" value="WHTH_GntR"/>
    <property type="match status" value="1"/>
</dbReference>
<dbReference type="Gene3D" id="3.40.1410.10">
    <property type="entry name" value="Chorismate lyase-like"/>
    <property type="match status" value="1"/>
</dbReference>
<keyword evidence="6" id="KW-1185">Reference proteome</keyword>
<keyword evidence="1" id="KW-0805">Transcription regulation</keyword>
<comment type="caution">
    <text evidence="5">The sequence shown here is derived from an EMBL/GenBank/DDBJ whole genome shotgun (WGS) entry which is preliminary data.</text>
</comment>
<feature type="domain" description="HTH gntR-type" evidence="4">
    <location>
        <begin position="12"/>
        <end position="80"/>
    </location>
</feature>
<name>A0ABQ2MEV4_9ACTN</name>
<gene>
    <name evidence="5" type="ORF">GCM10012287_30170</name>
</gene>
<dbReference type="InterPro" id="IPR028978">
    <property type="entry name" value="Chorismate_lyase_/UTRA_dom_sf"/>
</dbReference>
<dbReference type="InterPro" id="IPR000524">
    <property type="entry name" value="Tscrpt_reg_HTH_GntR"/>
</dbReference>
<dbReference type="Pfam" id="PF00392">
    <property type="entry name" value="GntR"/>
    <property type="match status" value="1"/>
</dbReference>
<reference evidence="6" key="1">
    <citation type="journal article" date="2019" name="Int. J. Syst. Evol. Microbiol.">
        <title>The Global Catalogue of Microorganisms (GCM) 10K type strain sequencing project: providing services to taxonomists for standard genome sequencing and annotation.</title>
        <authorList>
            <consortium name="The Broad Institute Genomics Platform"/>
            <consortium name="The Broad Institute Genome Sequencing Center for Infectious Disease"/>
            <person name="Wu L."/>
            <person name="Ma J."/>
        </authorList>
    </citation>
    <scope>NUCLEOTIDE SEQUENCE [LARGE SCALE GENOMIC DNA]</scope>
    <source>
        <strain evidence="6">CGMCC 4.7178</strain>
    </source>
</reference>
<organism evidence="5 6">
    <name type="scientific">Streptomyces daqingensis</name>
    <dbReference type="NCBI Taxonomy" id="1472640"/>
    <lineage>
        <taxon>Bacteria</taxon>
        <taxon>Bacillati</taxon>
        <taxon>Actinomycetota</taxon>
        <taxon>Actinomycetes</taxon>
        <taxon>Kitasatosporales</taxon>
        <taxon>Streptomycetaceae</taxon>
        <taxon>Streptomyces</taxon>
    </lineage>
</organism>
<dbReference type="PANTHER" id="PTHR44846:SF17">
    <property type="entry name" value="GNTR-FAMILY TRANSCRIPTIONAL REGULATOR"/>
    <property type="match status" value="1"/>
</dbReference>
<keyword evidence="2" id="KW-0238">DNA-binding</keyword>
<dbReference type="Gene3D" id="1.10.10.10">
    <property type="entry name" value="Winged helix-like DNA-binding domain superfamily/Winged helix DNA-binding domain"/>
    <property type="match status" value="1"/>
</dbReference>
<dbReference type="InterPro" id="IPR036388">
    <property type="entry name" value="WH-like_DNA-bd_sf"/>
</dbReference>
<dbReference type="PRINTS" id="PR00035">
    <property type="entry name" value="HTHGNTR"/>
</dbReference>
<dbReference type="SMART" id="SM00345">
    <property type="entry name" value="HTH_GNTR"/>
    <property type="match status" value="1"/>
</dbReference>
<proteinExistence type="predicted"/>
<protein>
    <submittedName>
        <fullName evidence="5">GntR family transcriptional regulator</fullName>
    </submittedName>
</protein>